<dbReference type="AlphaFoldDB" id="A0A8K0XMW9"/>
<protein>
    <recommendedName>
        <fullName evidence="4">Transmembrane protein</fullName>
    </recommendedName>
</protein>
<feature type="transmembrane region" description="Helical" evidence="1">
    <location>
        <begin position="122"/>
        <end position="144"/>
    </location>
</feature>
<accession>A0A8K0XMW9</accession>
<dbReference type="Proteomes" id="UP000813824">
    <property type="component" value="Unassembled WGS sequence"/>
</dbReference>
<keyword evidence="3" id="KW-1185">Reference proteome</keyword>
<feature type="transmembrane region" description="Helical" evidence="1">
    <location>
        <begin position="201"/>
        <end position="220"/>
    </location>
</feature>
<sequence>MPSIYPKSMRSWSMSPPYSNSPAVPSAYFAICFSRVTLQGLLPFLFLPHLFYPCQGLIRDLLTTRFLKTYSLRPHPVPSSHPTQVPSSSDEYQPLLTTASTSHRIALRSSSTHSFQSSHRPLFFGFVSVSLVSCEVFLCFWLLVCWSSSFRLFLSPHCQILLFGHEEFVRRFVAAVLLSSLVVSIPILLFTIFCASSLFCLGCRFTGCVSCFSCLFVFTLSRPPMRHHVHPPPSRPLKTSKRRSTIHFSFPPLPRCRHELRNRSVLMTMTMSERPPDFD</sequence>
<keyword evidence="1" id="KW-1133">Transmembrane helix</keyword>
<evidence type="ECO:0000256" key="1">
    <source>
        <dbReference type="SAM" id="Phobius"/>
    </source>
</evidence>
<proteinExistence type="predicted"/>
<organism evidence="2 3">
    <name type="scientific">Cristinia sonorae</name>
    <dbReference type="NCBI Taxonomy" id="1940300"/>
    <lineage>
        <taxon>Eukaryota</taxon>
        <taxon>Fungi</taxon>
        <taxon>Dikarya</taxon>
        <taxon>Basidiomycota</taxon>
        <taxon>Agaricomycotina</taxon>
        <taxon>Agaricomycetes</taxon>
        <taxon>Agaricomycetidae</taxon>
        <taxon>Agaricales</taxon>
        <taxon>Pleurotineae</taxon>
        <taxon>Stephanosporaceae</taxon>
        <taxon>Cristinia</taxon>
    </lineage>
</organism>
<name>A0A8K0XMW9_9AGAR</name>
<evidence type="ECO:0000313" key="2">
    <source>
        <dbReference type="EMBL" id="KAH8094609.1"/>
    </source>
</evidence>
<dbReference type="EMBL" id="JAEVFJ010000025">
    <property type="protein sequence ID" value="KAH8094609.1"/>
    <property type="molecule type" value="Genomic_DNA"/>
</dbReference>
<reference evidence="2" key="1">
    <citation type="journal article" date="2021" name="New Phytol.">
        <title>Evolutionary innovations through gain and loss of genes in the ectomycorrhizal Boletales.</title>
        <authorList>
            <person name="Wu G."/>
            <person name="Miyauchi S."/>
            <person name="Morin E."/>
            <person name="Kuo A."/>
            <person name="Drula E."/>
            <person name="Varga T."/>
            <person name="Kohler A."/>
            <person name="Feng B."/>
            <person name="Cao Y."/>
            <person name="Lipzen A."/>
            <person name="Daum C."/>
            <person name="Hundley H."/>
            <person name="Pangilinan J."/>
            <person name="Johnson J."/>
            <person name="Barry K."/>
            <person name="LaButti K."/>
            <person name="Ng V."/>
            <person name="Ahrendt S."/>
            <person name="Min B."/>
            <person name="Choi I.G."/>
            <person name="Park H."/>
            <person name="Plett J.M."/>
            <person name="Magnuson J."/>
            <person name="Spatafora J.W."/>
            <person name="Nagy L.G."/>
            <person name="Henrissat B."/>
            <person name="Grigoriev I.V."/>
            <person name="Yang Z.L."/>
            <person name="Xu J."/>
            <person name="Martin F.M."/>
        </authorList>
    </citation>
    <scope>NUCLEOTIDE SEQUENCE</scope>
    <source>
        <strain evidence="2">KKN 215</strain>
    </source>
</reference>
<feature type="transmembrane region" description="Helical" evidence="1">
    <location>
        <begin position="172"/>
        <end position="194"/>
    </location>
</feature>
<evidence type="ECO:0000313" key="3">
    <source>
        <dbReference type="Proteomes" id="UP000813824"/>
    </source>
</evidence>
<evidence type="ECO:0008006" key="4">
    <source>
        <dbReference type="Google" id="ProtNLM"/>
    </source>
</evidence>
<comment type="caution">
    <text evidence="2">The sequence shown here is derived from an EMBL/GenBank/DDBJ whole genome shotgun (WGS) entry which is preliminary data.</text>
</comment>
<keyword evidence="1" id="KW-0472">Membrane</keyword>
<keyword evidence="1" id="KW-0812">Transmembrane</keyword>
<gene>
    <name evidence="2" type="ORF">BXZ70DRAFT_348396</name>
</gene>